<dbReference type="Proteomes" id="UP000449906">
    <property type="component" value="Unassembled WGS sequence"/>
</dbReference>
<dbReference type="GeneID" id="96610658"/>
<accession>A0A0A1DNE5</accession>
<dbReference type="HOGENOM" id="CLU_132888_0_0_11"/>
<dbReference type="eggNOG" id="COG2388">
    <property type="taxonomic scope" value="Bacteria"/>
</dbReference>
<reference evidence="3 5" key="2">
    <citation type="submission" date="2019-09" db="EMBL/GenBank/DDBJ databases">
        <title>Pimelobacter sp. isolated from Paulinella.</title>
        <authorList>
            <person name="Jeong S.E."/>
        </authorList>
    </citation>
    <scope>NUCLEOTIDE SEQUENCE [LARGE SCALE GENOMIC DNA]</scope>
    <source>
        <strain evidence="3 5">Pch-N</strain>
    </source>
</reference>
<dbReference type="Pfam" id="PF14542">
    <property type="entry name" value="Acetyltransf_CG"/>
    <property type="match status" value="1"/>
</dbReference>
<dbReference type="PANTHER" id="PTHR31435:SF10">
    <property type="entry name" value="BSR4717 PROTEIN"/>
    <property type="match status" value="1"/>
</dbReference>
<dbReference type="PROSITE" id="PS51729">
    <property type="entry name" value="GNAT_YJDJ"/>
    <property type="match status" value="1"/>
</dbReference>
<dbReference type="InterPro" id="IPR016181">
    <property type="entry name" value="Acyl_CoA_acyltransferase"/>
</dbReference>
<dbReference type="STRING" id="2045.KR76_17750"/>
<keyword evidence="4" id="KW-1185">Reference proteome</keyword>
<evidence type="ECO:0000313" key="4">
    <source>
        <dbReference type="Proteomes" id="UP000030300"/>
    </source>
</evidence>
<dbReference type="PANTHER" id="PTHR31435">
    <property type="entry name" value="PROTEIN NATD1"/>
    <property type="match status" value="1"/>
</dbReference>
<dbReference type="EMBL" id="WBVM01000001">
    <property type="protein sequence ID" value="KAB2810597.1"/>
    <property type="molecule type" value="Genomic_DNA"/>
</dbReference>
<dbReference type="SUPFAM" id="SSF55729">
    <property type="entry name" value="Acyl-CoA N-acyltransferases (Nat)"/>
    <property type="match status" value="1"/>
</dbReference>
<dbReference type="KEGG" id="psim:KR76_17750"/>
<evidence type="ECO:0000313" key="3">
    <source>
        <dbReference type="EMBL" id="KAB2810597.1"/>
    </source>
</evidence>
<protein>
    <submittedName>
        <fullName evidence="3">N-acetyltransferase</fullName>
    </submittedName>
</protein>
<dbReference type="Proteomes" id="UP000030300">
    <property type="component" value="Chromosome"/>
</dbReference>
<dbReference type="EMBL" id="CP009896">
    <property type="protein sequence ID" value="AIY18157.1"/>
    <property type="molecule type" value="Genomic_DNA"/>
</dbReference>
<dbReference type="GO" id="GO:0016740">
    <property type="term" value="F:transferase activity"/>
    <property type="evidence" value="ECO:0007669"/>
    <property type="project" value="UniProtKB-KW"/>
</dbReference>
<evidence type="ECO:0000313" key="5">
    <source>
        <dbReference type="Proteomes" id="UP000449906"/>
    </source>
</evidence>
<reference evidence="2 4" key="1">
    <citation type="journal article" date="2015" name="Genome Announc.">
        <title>Complete Genome Sequence of Steroid-Transforming Nocardioides simplex VKM Ac-2033D.</title>
        <authorList>
            <person name="Shtratnikova V.Y."/>
            <person name="Schelkunov M.I."/>
            <person name="Pekov Y.A."/>
            <person name="Fokina V.V."/>
            <person name="Logacheva M.D."/>
            <person name="Sokolov S.L."/>
            <person name="Bragin E.Y."/>
            <person name="Ashapkin V.V."/>
            <person name="Donova M.V."/>
        </authorList>
    </citation>
    <scope>NUCLEOTIDE SEQUENCE [LARGE SCALE GENOMIC DNA]</scope>
    <source>
        <strain evidence="2 4">VKM Ac-2033D</strain>
    </source>
</reference>
<gene>
    <name evidence="3" type="ORF">F9L07_01110</name>
    <name evidence="2" type="ORF">KR76_17750</name>
</gene>
<dbReference type="Gene3D" id="3.40.630.30">
    <property type="match status" value="1"/>
</dbReference>
<dbReference type="OrthoDB" id="5405911at2"/>
<dbReference type="InterPro" id="IPR031165">
    <property type="entry name" value="GNAT_YJDJ"/>
</dbReference>
<feature type="domain" description="N-acetyltransferase" evidence="1">
    <location>
        <begin position="13"/>
        <end position="100"/>
    </location>
</feature>
<dbReference type="InterPro" id="IPR045057">
    <property type="entry name" value="Gcn5-rel_NAT"/>
</dbReference>
<sequence length="103" mass="11408">MSDAPDNSAIAYVHVPEKHRYEIRDGETLAGFTQYRLPDDVHVDFVHTEVDDAYGGRGLAGGVVEMALADVRAQGKRIIAHCPYVAKWLTKHPEYDDITDPAA</sequence>
<evidence type="ECO:0000259" key="1">
    <source>
        <dbReference type="PROSITE" id="PS51729"/>
    </source>
</evidence>
<name>A0A0A1DNE5_NOCSI</name>
<dbReference type="RefSeq" id="WP_038680122.1">
    <property type="nucleotide sequence ID" value="NZ_BJMC01000018.1"/>
</dbReference>
<proteinExistence type="predicted"/>
<organism evidence="2 4">
    <name type="scientific">Nocardioides simplex</name>
    <name type="common">Arthrobacter simplex</name>
    <dbReference type="NCBI Taxonomy" id="2045"/>
    <lineage>
        <taxon>Bacteria</taxon>
        <taxon>Bacillati</taxon>
        <taxon>Actinomycetota</taxon>
        <taxon>Actinomycetes</taxon>
        <taxon>Propionibacteriales</taxon>
        <taxon>Nocardioidaceae</taxon>
        <taxon>Pimelobacter</taxon>
    </lineage>
</organism>
<dbReference type="AlphaFoldDB" id="A0A0A1DNE5"/>
<keyword evidence="3" id="KW-0808">Transferase</keyword>
<evidence type="ECO:0000313" key="2">
    <source>
        <dbReference type="EMBL" id="AIY18157.1"/>
    </source>
</evidence>